<dbReference type="KEGG" id="smo:SELMODRAFT_441405"/>
<dbReference type="InParanoid" id="D8RJA0"/>
<dbReference type="AlphaFoldDB" id="D8RJA0"/>
<evidence type="ECO:0000256" key="1">
    <source>
        <dbReference type="SAM" id="MobiDB-lite"/>
    </source>
</evidence>
<dbReference type="HOGENOM" id="CLU_1716383_0_0_1"/>
<feature type="compositionally biased region" description="Low complexity" evidence="1">
    <location>
        <begin position="11"/>
        <end position="23"/>
    </location>
</feature>
<evidence type="ECO:0000256" key="2">
    <source>
        <dbReference type="SAM" id="Phobius"/>
    </source>
</evidence>
<keyword evidence="4" id="KW-1185">Reference proteome</keyword>
<name>D8RJA0_SELML</name>
<dbReference type="EMBL" id="GL377581">
    <property type="protein sequence ID" value="EFJ27676.1"/>
    <property type="molecule type" value="Genomic_DNA"/>
</dbReference>
<feature type="region of interest" description="Disordered" evidence="1">
    <location>
        <begin position="1"/>
        <end position="26"/>
    </location>
</feature>
<dbReference type="Gramene" id="EFJ27676">
    <property type="protein sequence ID" value="EFJ27676"/>
    <property type="gene ID" value="SELMODRAFT_441405"/>
</dbReference>
<keyword evidence="2" id="KW-0812">Transmembrane</keyword>
<reference evidence="3 4" key="1">
    <citation type="journal article" date="2011" name="Science">
        <title>The Selaginella genome identifies genetic changes associated with the evolution of vascular plants.</title>
        <authorList>
            <person name="Banks J.A."/>
            <person name="Nishiyama T."/>
            <person name="Hasebe M."/>
            <person name="Bowman J.L."/>
            <person name="Gribskov M."/>
            <person name="dePamphilis C."/>
            <person name="Albert V.A."/>
            <person name="Aono N."/>
            <person name="Aoyama T."/>
            <person name="Ambrose B.A."/>
            <person name="Ashton N.W."/>
            <person name="Axtell M.J."/>
            <person name="Barker E."/>
            <person name="Barker M.S."/>
            <person name="Bennetzen J.L."/>
            <person name="Bonawitz N.D."/>
            <person name="Chapple C."/>
            <person name="Cheng C."/>
            <person name="Correa L.G."/>
            <person name="Dacre M."/>
            <person name="DeBarry J."/>
            <person name="Dreyer I."/>
            <person name="Elias M."/>
            <person name="Engstrom E.M."/>
            <person name="Estelle M."/>
            <person name="Feng L."/>
            <person name="Finet C."/>
            <person name="Floyd S.K."/>
            <person name="Frommer W.B."/>
            <person name="Fujita T."/>
            <person name="Gramzow L."/>
            <person name="Gutensohn M."/>
            <person name="Harholt J."/>
            <person name="Hattori M."/>
            <person name="Heyl A."/>
            <person name="Hirai T."/>
            <person name="Hiwatashi Y."/>
            <person name="Ishikawa M."/>
            <person name="Iwata M."/>
            <person name="Karol K.G."/>
            <person name="Koehler B."/>
            <person name="Kolukisaoglu U."/>
            <person name="Kubo M."/>
            <person name="Kurata T."/>
            <person name="Lalonde S."/>
            <person name="Li K."/>
            <person name="Li Y."/>
            <person name="Litt A."/>
            <person name="Lyons E."/>
            <person name="Manning G."/>
            <person name="Maruyama T."/>
            <person name="Michael T.P."/>
            <person name="Mikami K."/>
            <person name="Miyazaki S."/>
            <person name="Morinaga S."/>
            <person name="Murata T."/>
            <person name="Mueller-Roeber B."/>
            <person name="Nelson D.R."/>
            <person name="Obara M."/>
            <person name="Oguri Y."/>
            <person name="Olmstead R.G."/>
            <person name="Onodera N."/>
            <person name="Petersen B.L."/>
            <person name="Pils B."/>
            <person name="Prigge M."/>
            <person name="Rensing S.A."/>
            <person name="Riano-Pachon D.M."/>
            <person name="Roberts A.W."/>
            <person name="Sato Y."/>
            <person name="Scheller H.V."/>
            <person name="Schulz B."/>
            <person name="Schulz C."/>
            <person name="Shakirov E.V."/>
            <person name="Shibagaki N."/>
            <person name="Shinohara N."/>
            <person name="Shippen D.E."/>
            <person name="Soerensen I."/>
            <person name="Sotooka R."/>
            <person name="Sugimoto N."/>
            <person name="Sugita M."/>
            <person name="Sumikawa N."/>
            <person name="Tanurdzic M."/>
            <person name="Theissen G."/>
            <person name="Ulvskov P."/>
            <person name="Wakazuki S."/>
            <person name="Weng J.K."/>
            <person name="Willats W.W."/>
            <person name="Wipf D."/>
            <person name="Wolf P.G."/>
            <person name="Yang L."/>
            <person name="Zimmer A.D."/>
            <person name="Zhu Q."/>
            <person name="Mitros T."/>
            <person name="Hellsten U."/>
            <person name="Loque D."/>
            <person name="Otillar R."/>
            <person name="Salamov A."/>
            <person name="Schmutz J."/>
            <person name="Shapiro H."/>
            <person name="Lindquist E."/>
            <person name="Lucas S."/>
            <person name="Rokhsar D."/>
            <person name="Grigoriev I.V."/>
        </authorList>
    </citation>
    <scope>NUCLEOTIDE SEQUENCE [LARGE SCALE GENOMIC DNA]</scope>
</reference>
<feature type="transmembrane region" description="Helical" evidence="2">
    <location>
        <begin position="32"/>
        <end position="51"/>
    </location>
</feature>
<evidence type="ECO:0000313" key="4">
    <source>
        <dbReference type="Proteomes" id="UP000001514"/>
    </source>
</evidence>
<dbReference type="Proteomes" id="UP000001514">
    <property type="component" value="Unassembled WGS sequence"/>
</dbReference>
<evidence type="ECO:0000313" key="3">
    <source>
        <dbReference type="EMBL" id="EFJ27676.1"/>
    </source>
</evidence>
<protein>
    <submittedName>
        <fullName evidence="3">Uncharacterized protein</fullName>
    </submittedName>
</protein>
<gene>
    <name evidence="3" type="ORF">SELMODRAFT_441405</name>
</gene>
<proteinExistence type="predicted"/>
<keyword evidence="2" id="KW-0472">Membrane</keyword>
<accession>D8RJA0</accession>
<sequence length="153" mass="16891">MSETSSAIFKTSRSTPSSPSCCSRDQDDNPPALLLAAVLLLSPLLLLLFLVTQSVRPSPGGVPALPRLGLRHPASTAIARMLQRTPSSHPRRRLRLHHFQARPLEPARLIASVRPKPPDDPQLASHRQNPLPVWHPVLPFHVPLQEIPIAKEH</sequence>
<keyword evidence="2" id="KW-1133">Transmembrane helix</keyword>
<organism evidence="4">
    <name type="scientific">Selaginella moellendorffii</name>
    <name type="common">Spikemoss</name>
    <dbReference type="NCBI Taxonomy" id="88036"/>
    <lineage>
        <taxon>Eukaryota</taxon>
        <taxon>Viridiplantae</taxon>
        <taxon>Streptophyta</taxon>
        <taxon>Embryophyta</taxon>
        <taxon>Tracheophyta</taxon>
        <taxon>Lycopodiopsida</taxon>
        <taxon>Selaginellales</taxon>
        <taxon>Selaginellaceae</taxon>
        <taxon>Selaginella</taxon>
    </lineage>
</organism>